<organism evidence="3 4">
    <name type="scientific">Rhizobium oryzicola</name>
    <dbReference type="NCBI Taxonomy" id="1232668"/>
    <lineage>
        <taxon>Bacteria</taxon>
        <taxon>Pseudomonadati</taxon>
        <taxon>Pseudomonadota</taxon>
        <taxon>Alphaproteobacteria</taxon>
        <taxon>Hyphomicrobiales</taxon>
        <taxon>Rhizobiaceae</taxon>
        <taxon>Rhizobium/Agrobacterium group</taxon>
        <taxon>Rhizobium</taxon>
    </lineage>
</organism>
<dbReference type="EMBL" id="JAUKWQ010000003">
    <property type="protein sequence ID" value="MDO1582987.1"/>
    <property type="molecule type" value="Genomic_DNA"/>
</dbReference>
<name>A0ABT8SX44_9HYPH</name>
<keyword evidence="4" id="KW-1185">Reference proteome</keyword>
<comment type="caution">
    <text evidence="3">The sequence shown here is derived from an EMBL/GenBank/DDBJ whole genome shotgun (WGS) entry which is preliminary data.</text>
</comment>
<proteinExistence type="predicted"/>
<dbReference type="InterPro" id="IPR011006">
    <property type="entry name" value="CheY-like_superfamily"/>
</dbReference>
<sequence length="113" mass="12535">MLLALDMEDYLTEKGYYVVGPFGRVTQALETIHHTELAGAIVDLNLKGEYSFPVIDALQARGVPVIICSGYADLPDMKDKLAFLPLLPKPWSPDELNVLMVETFQFHQNVIGG</sequence>
<evidence type="ECO:0000313" key="3">
    <source>
        <dbReference type="EMBL" id="MDO1582987.1"/>
    </source>
</evidence>
<evidence type="ECO:0000256" key="1">
    <source>
        <dbReference type="PROSITE-ProRule" id="PRU00169"/>
    </source>
</evidence>
<dbReference type="RefSeq" id="WP_302077146.1">
    <property type="nucleotide sequence ID" value="NZ_JAUKWQ010000003.1"/>
</dbReference>
<dbReference type="PROSITE" id="PS50110">
    <property type="entry name" value="RESPONSE_REGULATORY"/>
    <property type="match status" value="1"/>
</dbReference>
<feature type="modified residue" description="4-aspartylphosphate" evidence="1">
    <location>
        <position position="43"/>
    </location>
</feature>
<dbReference type="Proteomes" id="UP001169006">
    <property type="component" value="Unassembled WGS sequence"/>
</dbReference>
<gene>
    <name evidence="3" type="ORF">Q2T52_12925</name>
</gene>
<protein>
    <submittedName>
        <fullName evidence="3">Response regulator</fullName>
    </submittedName>
</protein>
<feature type="domain" description="Response regulatory" evidence="2">
    <location>
        <begin position="1"/>
        <end position="104"/>
    </location>
</feature>
<dbReference type="InterPro" id="IPR001789">
    <property type="entry name" value="Sig_transdc_resp-reg_receiver"/>
</dbReference>
<evidence type="ECO:0000313" key="4">
    <source>
        <dbReference type="Proteomes" id="UP001169006"/>
    </source>
</evidence>
<accession>A0ABT8SX44</accession>
<evidence type="ECO:0000259" key="2">
    <source>
        <dbReference type="PROSITE" id="PS50110"/>
    </source>
</evidence>
<dbReference type="SUPFAM" id="SSF52172">
    <property type="entry name" value="CheY-like"/>
    <property type="match status" value="1"/>
</dbReference>
<dbReference type="Gene3D" id="3.40.50.2300">
    <property type="match status" value="1"/>
</dbReference>
<reference evidence="3" key="2">
    <citation type="submission" date="2023-07" db="EMBL/GenBank/DDBJ databases">
        <authorList>
            <person name="Sun H."/>
        </authorList>
    </citation>
    <scope>NUCLEOTIDE SEQUENCE</scope>
    <source>
        <strain evidence="3">05753</strain>
    </source>
</reference>
<keyword evidence="1" id="KW-0597">Phosphoprotein</keyword>
<reference evidence="3" key="1">
    <citation type="journal article" date="2015" name="Int. J. Syst. Evol. Microbiol.">
        <title>Rhizobium oryzicola sp. nov., potential plant-growth-promoting endophytic bacteria isolated from rice roots.</title>
        <authorList>
            <person name="Zhang X.X."/>
            <person name="Gao J.S."/>
            <person name="Cao Y.H."/>
            <person name="Sheirdil R.A."/>
            <person name="Wang X.C."/>
            <person name="Zhang L."/>
        </authorList>
    </citation>
    <scope>NUCLEOTIDE SEQUENCE</scope>
    <source>
        <strain evidence="3">05753</strain>
    </source>
</reference>